<reference evidence="2 3" key="1">
    <citation type="submission" date="2012-10" db="EMBL/GenBank/DDBJ databases">
        <title>Genome sequence of Variovorax paradoxus B4.</title>
        <authorList>
            <person name="Schuldes J."/>
            <person name="Brandt U."/>
            <person name="Hiessl S."/>
            <person name="Wuebbeler J.H."/>
            <person name="Thuermer A."/>
            <person name="Steinbuechel A."/>
            <person name="Daniel R."/>
        </authorList>
    </citation>
    <scope>NUCLEOTIDE SEQUENCE [LARGE SCALE GENOMIC DNA]</scope>
    <source>
        <strain evidence="2 3">B4</strain>
    </source>
</reference>
<dbReference type="Gene3D" id="3.40.190.150">
    <property type="entry name" value="Bordetella uptake gene, domain 1"/>
    <property type="match status" value="1"/>
</dbReference>
<dbReference type="PANTHER" id="PTHR42928:SF5">
    <property type="entry name" value="BLR1237 PROTEIN"/>
    <property type="match status" value="1"/>
</dbReference>
<evidence type="ECO:0000313" key="2">
    <source>
        <dbReference type="EMBL" id="AGU47789.1"/>
    </source>
</evidence>
<proteinExistence type="inferred from homology"/>
<dbReference type="PIRSF" id="PIRSF017082">
    <property type="entry name" value="YflP"/>
    <property type="match status" value="1"/>
</dbReference>
<dbReference type="InterPro" id="IPR005064">
    <property type="entry name" value="BUG"/>
</dbReference>
<comment type="similarity">
    <text evidence="1">Belongs to the UPF0065 (bug) family.</text>
</comment>
<gene>
    <name evidence="2" type="ORF">VAPA_1c06590</name>
</gene>
<dbReference type="PANTHER" id="PTHR42928">
    <property type="entry name" value="TRICARBOXYLATE-BINDING PROTEIN"/>
    <property type="match status" value="1"/>
</dbReference>
<dbReference type="KEGG" id="vpd:VAPA_1c06590"/>
<dbReference type="Proteomes" id="UP000016223">
    <property type="component" value="Chromosome 1"/>
</dbReference>
<evidence type="ECO:0000256" key="1">
    <source>
        <dbReference type="ARBA" id="ARBA00006987"/>
    </source>
</evidence>
<name>T1X623_VARPD</name>
<evidence type="ECO:0000313" key="3">
    <source>
        <dbReference type="Proteomes" id="UP000016223"/>
    </source>
</evidence>
<dbReference type="AlphaFoldDB" id="T1X623"/>
<dbReference type="RefSeq" id="WP_021005347.1">
    <property type="nucleotide sequence ID" value="NC_022247.1"/>
</dbReference>
<dbReference type="OrthoDB" id="8855218at2"/>
<dbReference type="EMBL" id="CP003911">
    <property type="protein sequence ID" value="AGU47789.1"/>
    <property type="molecule type" value="Genomic_DNA"/>
</dbReference>
<dbReference type="CDD" id="cd13578">
    <property type="entry name" value="PBP2_Bug27"/>
    <property type="match status" value="1"/>
</dbReference>
<organism evidence="2 3">
    <name type="scientific">Variovorax paradoxus B4</name>
    <dbReference type="NCBI Taxonomy" id="1246301"/>
    <lineage>
        <taxon>Bacteria</taxon>
        <taxon>Pseudomonadati</taxon>
        <taxon>Pseudomonadota</taxon>
        <taxon>Betaproteobacteria</taxon>
        <taxon>Burkholderiales</taxon>
        <taxon>Comamonadaceae</taxon>
        <taxon>Variovorax</taxon>
    </lineage>
</organism>
<dbReference type="Gene3D" id="3.40.190.10">
    <property type="entry name" value="Periplasmic binding protein-like II"/>
    <property type="match status" value="1"/>
</dbReference>
<keyword evidence="2" id="KW-0675">Receptor</keyword>
<dbReference type="InterPro" id="IPR042100">
    <property type="entry name" value="Bug_dom1"/>
</dbReference>
<accession>T1X623</accession>
<dbReference type="PATRIC" id="fig|1246301.3.peg.678"/>
<sequence>MDANHFARPSRCLDRRQLLKSAAAGLVALPFGVHSQDYPSRPIRLVVPFPPGGPTDVLARIVATRLAGRLGQPVIIDNKPGASGMIGADAVAKAVPDGYTLLANASIHVINPSLYAKPRYDALADFAAISNLADVPLVLGVHPKVPARSVKELVALAKSSRTPLAFASAGNATSQHLSGEAFKIAAGIDMLHVPYKGSAPALTDLVGGQVQLMFDSLPSSMPFIKSGAIRPLAVTTPRRSSALPDVPTVAESGYPGFSISTWYGMWAPSATPTPVVEHLSREIAAIVRLPEVREQFASLGAEPIGNTPKEFAAFAKAELSKWAGIVKQSGAKVE</sequence>
<dbReference type="Pfam" id="PF03401">
    <property type="entry name" value="TctC"/>
    <property type="match status" value="1"/>
</dbReference>
<dbReference type="SUPFAM" id="SSF53850">
    <property type="entry name" value="Periplasmic binding protein-like II"/>
    <property type="match status" value="1"/>
</dbReference>
<protein>
    <submittedName>
        <fullName evidence="2">Putative Bug-like extracytoplasmic solute binding receptor, TTT family</fullName>
    </submittedName>
</protein>
<dbReference type="HOGENOM" id="CLU_045683_0_0_4"/>